<evidence type="ECO:0000256" key="14">
    <source>
        <dbReference type="ARBA" id="ARBA00033444"/>
    </source>
</evidence>
<dbReference type="InterPro" id="IPR018513">
    <property type="entry name" value="Cell_synthase_bac"/>
</dbReference>
<dbReference type="GO" id="GO:0005886">
    <property type="term" value="C:plasma membrane"/>
    <property type="evidence" value="ECO:0007669"/>
    <property type="project" value="UniProtKB-SubCell"/>
</dbReference>
<evidence type="ECO:0000256" key="12">
    <source>
        <dbReference type="ARBA" id="ARBA00022989"/>
    </source>
</evidence>
<evidence type="ECO:0000256" key="7">
    <source>
        <dbReference type="ARBA" id="ARBA00022475"/>
    </source>
</evidence>
<evidence type="ECO:0000256" key="3">
    <source>
        <dbReference type="ARBA" id="ARBA00005186"/>
    </source>
</evidence>
<evidence type="ECO:0000256" key="2">
    <source>
        <dbReference type="ARBA" id="ARBA00004377"/>
    </source>
</evidence>
<evidence type="ECO:0000256" key="13">
    <source>
        <dbReference type="ARBA" id="ARBA00023136"/>
    </source>
</evidence>
<comment type="subunit">
    <text evidence="5 15">Tightly associated with the cellulose synthase catalytic subunit.</text>
</comment>
<evidence type="ECO:0000256" key="16">
    <source>
        <dbReference type="SAM" id="MobiDB-lite"/>
    </source>
</evidence>
<keyword evidence="10 15" id="KW-0812">Transmembrane</keyword>
<dbReference type="Gene3D" id="2.60.120.260">
    <property type="entry name" value="Galactose-binding domain-like"/>
    <property type="match status" value="2"/>
</dbReference>
<accession>A0A4Y3TVD5</accession>
<sequence>MIRLAGIYGTASALVLSGVAVAQNVSPQESAPYETPERASAPLSPSDVSVNARNQNPAAAPVAGASVQGVFAPPVPPAGPAQAVTPVFPDGAGVPVPPPVAGSYPVAPAGGAPSSDLPPPSIPASETMQAPVAPPPPPQPVLGGQPFYTQAPGAPGIPAPAAPAAPYAAPGVPAGYMPPAGYAGAGQPGMVAPVGLTQPETTRTLTLRALGLTVPMTLRGFSPLQGLDIAIPSDEVVTRAQIILDGAMSPSLLPEASSLTVTLNEQYVGTVKVDPQNAHFGPLVFDIDPIFFTRLNHLNFQFAGEYRRDCNDQHNGVLWARVSNLSKIIITTIKLPPVRKLSRLPAPFFDENVRDPLRVPFVFPHYSGQNNLKAAGIVASWFGKLADFRGATFPASITFPATGNAVEIGENIPVDSNGSPPFGPTLFEMPNPNDRWGTILVITGRTPQDVEIAARVLAFSSDTLGDVPARVVGDIALDPRKPYDAPAFVPTDRVVRFGELFAASALQHQGGAPLGIDLLFRLPPDLFTWRQHAFPLKIQVRTPAAVAFDREGARLDLLLNSNYVQSFSLASNQMWQRAEAYLPGGPSSAVAFNGSLPPWLLFGGRNQLSFNFNVLPIDRGACRRVNDQFIAEVDANSTFDFRKSYHFARLPNLAYFAGAAFPFSRLADYSQTAVVLPAQPDLVVTGAYLDLMGFFGASTQYPVVGIDLASTANLAGLSQAKDIVVLSTLDQLGAARGLLARTAYDINGQTIRLGQKTMLDGFWYLFQDKDDAGQHNNAQPVLNAPIANASLLIGGESPYAAHRSVVAILGDHPLQVQQMVASLRDRESIPAVQGDLVIKNASSITNYRNAHRYTLGTLPQWIRVEMVLEKYVLLLIIASILGTVLLVVGAARWLRNRARSRLRRNLPEEDKPLDS</sequence>
<evidence type="ECO:0000313" key="18">
    <source>
        <dbReference type="Proteomes" id="UP000317730"/>
    </source>
</evidence>
<dbReference type="InterPro" id="IPR003920">
    <property type="entry name" value="Cell_synth_B"/>
</dbReference>
<keyword evidence="15" id="KW-0732">Signal</keyword>
<protein>
    <recommendedName>
        <fullName evidence="6 15">Cyclic di-GMP-binding protein</fullName>
    </recommendedName>
    <alternativeName>
        <fullName evidence="14 15">Cellulose synthase regulatory subunit</fullName>
    </alternativeName>
</protein>
<keyword evidence="7 15" id="KW-1003">Cell membrane</keyword>
<evidence type="ECO:0000256" key="9">
    <source>
        <dbReference type="ARBA" id="ARBA00022636"/>
    </source>
</evidence>
<dbReference type="GO" id="GO:0030244">
    <property type="term" value="P:cellulose biosynthetic process"/>
    <property type="evidence" value="ECO:0007669"/>
    <property type="project" value="UniProtKB-KW"/>
</dbReference>
<keyword evidence="9 15" id="KW-0973">c-di-GMP</keyword>
<evidence type="ECO:0000256" key="1">
    <source>
        <dbReference type="ARBA" id="ARBA00002057"/>
    </source>
</evidence>
<dbReference type="UniPathway" id="UPA00694"/>
<feature type="transmembrane region" description="Helical" evidence="15">
    <location>
        <begin position="871"/>
        <end position="894"/>
    </location>
</feature>
<organism evidence="17 18">
    <name type="scientific">Acetobacter peroxydans</name>
    <dbReference type="NCBI Taxonomy" id="104098"/>
    <lineage>
        <taxon>Bacteria</taxon>
        <taxon>Pseudomonadati</taxon>
        <taxon>Pseudomonadota</taxon>
        <taxon>Alphaproteobacteria</taxon>
        <taxon>Acetobacterales</taxon>
        <taxon>Acetobacteraceae</taxon>
        <taxon>Acetobacter</taxon>
    </lineage>
</organism>
<evidence type="ECO:0000256" key="4">
    <source>
        <dbReference type="ARBA" id="ARBA00010714"/>
    </source>
</evidence>
<dbReference type="PRINTS" id="PR01440">
    <property type="entry name" value="CELLSNTHASEB"/>
</dbReference>
<comment type="subcellular location">
    <subcellularLocation>
        <location evidence="2">Cell inner membrane</location>
        <topology evidence="2">Single-pass membrane protein</topology>
    </subcellularLocation>
</comment>
<feature type="region of interest" description="Disordered" evidence="16">
    <location>
        <begin position="107"/>
        <end position="154"/>
    </location>
</feature>
<evidence type="ECO:0000256" key="5">
    <source>
        <dbReference type="ARBA" id="ARBA00011437"/>
    </source>
</evidence>
<keyword evidence="13 15" id="KW-0472">Membrane</keyword>
<reference evidence="17 18" key="1">
    <citation type="submission" date="2019-06" db="EMBL/GenBank/DDBJ databases">
        <title>Whole genome shotgun sequence of Acetobacter peroxydans NBRC 13755.</title>
        <authorList>
            <person name="Hosoyama A."/>
            <person name="Uohara A."/>
            <person name="Ohji S."/>
            <person name="Ichikawa N."/>
        </authorList>
    </citation>
    <scope>NUCLEOTIDE SEQUENCE [LARGE SCALE GENOMIC DNA]</scope>
    <source>
        <strain evidence="17 18">NBRC 13755</strain>
    </source>
</reference>
<proteinExistence type="inferred from homology"/>
<comment type="similarity">
    <text evidence="4 15">Belongs to the AcsB/BcsB family.</text>
</comment>
<dbReference type="Pfam" id="PF03170">
    <property type="entry name" value="BcsB"/>
    <property type="match status" value="1"/>
</dbReference>
<dbReference type="GO" id="GO:0006011">
    <property type="term" value="P:UDP-alpha-D-glucose metabolic process"/>
    <property type="evidence" value="ECO:0007669"/>
    <property type="project" value="InterPro"/>
</dbReference>
<evidence type="ECO:0000313" key="17">
    <source>
        <dbReference type="EMBL" id="GEB85459.1"/>
    </source>
</evidence>
<keyword evidence="12 15" id="KW-1133">Transmembrane helix</keyword>
<evidence type="ECO:0000256" key="6">
    <source>
        <dbReference type="ARBA" id="ARBA00021844"/>
    </source>
</evidence>
<dbReference type="EMBL" id="BJMV01000005">
    <property type="protein sequence ID" value="GEB85459.1"/>
    <property type="molecule type" value="Genomic_DNA"/>
</dbReference>
<dbReference type="AlphaFoldDB" id="A0A4Y3TVD5"/>
<evidence type="ECO:0000256" key="15">
    <source>
        <dbReference type="RuleBase" id="RU365021"/>
    </source>
</evidence>
<feature type="region of interest" description="Disordered" evidence="16">
    <location>
        <begin position="28"/>
        <end position="52"/>
    </location>
</feature>
<name>A0A4Y3TVD5_9PROT</name>
<comment type="caution">
    <text evidence="17">The sequence shown here is derived from an EMBL/GenBank/DDBJ whole genome shotgun (WGS) entry which is preliminary data.</text>
</comment>
<evidence type="ECO:0000256" key="8">
    <source>
        <dbReference type="ARBA" id="ARBA00022519"/>
    </source>
</evidence>
<keyword evidence="11 15" id="KW-0135">Cellulose biosynthesis</keyword>
<feature type="chain" id="PRO_5021513946" description="Cyclic di-GMP-binding protein" evidence="15">
    <location>
        <begin position="23"/>
        <end position="915"/>
    </location>
</feature>
<comment type="function">
    <text evidence="1 15">Binds the cellulose synthase activator, bis-(3'-5') cyclic diguanylic acid (c-di-GMP).</text>
</comment>
<dbReference type="Proteomes" id="UP000317730">
    <property type="component" value="Unassembled WGS sequence"/>
</dbReference>
<feature type="signal peptide" evidence="15">
    <location>
        <begin position="1"/>
        <end position="22"/>
    </location>
</feature>
<dbReference type="PANTHER" id="PTHR39083:SF1">
    <property type="entry name" value="CYCLIC DI-GMP-BINDING PROTEIN"/>
    <property type="match status" value="1"/>
</dbReference>
<evidence type="ECO:0000256" key="11">
    <source>
        <dbReference type="ARBA" id="ARBA00022916"/>
    </source>
</evidence>
<evidence type="ECO:0000256" key="10">
    <source>
        <dbReference type="ARBA" id="ARBA00022692"/>
    </source>
</evidence>
<dbReference type="PANTHER" id="PTHR39083">
    <property type="entry name" value="CYCLIC DI-GMP-BINDING PROTEIN"/>
    <property type="match status" value="1"/>
</dbReference>
<keyword evidence="18" id="KW-1185">Reference proteome</keyword>
<gene>
    <name evidence="17" type="primary">bcsB</name>
    <name evidence="17" type="ORF">APE01nite_12560</name>
</gene>
<keyword evidence="8 15" id="KW-0997">Cell inner membrane</keyword>
<comment type="pathway">
    <text evidence="3 15">Glycan metabolism; bacterial cellulose biosynthesis.</text>
</comment>